<dbReference type="EMBL" id="CP059322">
    <property type="protein sequence ID" value="QLQ36461.1"/>
    <property type="molecule type" value="Genomic_DNA"/>
</dbReference>
<dbReference type="InterPro" id="IPR014922">
    <property type="entry name" value="YdhG-like"/>
</dbReference>
<evidence type="ECO:0000313" key="2">
    <source>
        <dbReference type="EMBL" id="QLQ36461.1"/>
    </source>
</evidence>
<gene>
    <name evidence="2" type="ORF">H1D33_24640</name>
</gene>
<name>A0A7L6B3Q6_9ACTN</name>
<protein>
    <submittedName>
        <fullName evidence="2">DUF1801 domain-containing protein</fullName>
    </submittedName>
</protein>
<dbReference type="SUPFAM" id="SSF159888">
    <property type="entry name" value="YdhG-like"/>
    <property type="match status" value="1"/>
</dbReference>
<dbReference type="Proteomes" id="UP000510844">
    <property type="component" value="Chromosome"/>
</dbReference>
<dbReference type="AlphaFoldDB" id="A0A7L6B3Q6"/>
<proteinExistence type="predicted"/>
<reference evidence="2 3" key="2">
    <citation type="journal article" date="2021" name="Mar. Drugs">
        <title>A New Micromonospora Strain with Antibiotic Activity Isolated from the Microbiome of a Mid-Atlantic Deep-Sea Sponge.</title>
        <authorList>
            <person name="Back C.R."/>
            <person name="Stennett H.L."/>
            <person name="Williams S.E."/>
            <person name="Wang L."/>
            <person name="Ojeda Gomez J."/>
            <person name="Abdulle O.M."/>
            <person name="Duffy T."/>
            <person name="Neal C."/>
            <person name="Mantell J."/>
            <person name="Jepson M.A."/>
            <person name="Hendry K.R."/>
            <person name="Powell D."/>
            <person name="Stach J.E.M."/>
            <person name="Essex-Lopresti A.E."/>
            <person name="Willis C.L."/>
            <person name="Curnow P."/>
            <person name="Race P.R."/>
        </authorList>
    </citation>
    <scope>NUCLEOTIDE SEQUENCE [LARGE SCALE GENOMIC DNA]</scope>
    <source>
        <strain evidence="2 3">28ISP2-46</strain>
    </source>
</reference>
<sequence length="138" mass="15123">MTRAKGPVTVPVDTNVDDFLATVPDARRRADAQRLRVVLAEVSGEPPVMWGPNIVGFGSHRGPTGDFFLVGFSPRKQNLVLYLAGGYAERHAETLARLGPHRTAKACLYLTRLDAVDEGVLRELVDASVRERRGTDRA</sequence>
<reference evidence="3" key="1">
    <citation type="submission" date="2020-07" db="EMBL/GenBank/DDBJ databases">
        <title>A new Micromonospora strain with potent antibiotic activity isolated from the microbiome of a mid-Atlantic deep-sea sponge.</title>
        <authorList>
            <person name="Back C.R."/>
            <person name="Stennett H.L."/>
            <person name="Williams S.E."/>
            <person name="Wang L."/>
            <person name="Ojeda Gomez J."/>
            <person name="Abdulle O.M."/>
            <person name="Duffy T."/>
            <person name="Hendry K.R."/>
            <person name="Powell D."/>
            <person name="Stach J.E."/>
            <person name="Essex-Lopresti A.E."/>
            <person name="Willis C.L."/>
            <person name="Curnow P."/>
            <person name="Race P.R."/>
        </authorList>
    </citation>
    <scope>NUCLEOTIDE SEQUENCE [LARGE SCALE GENOMIC DNA]</scope>
    <source>
        <strain evidence="3">28ISP2-46</strain>
    </source>
</reference>
<evidence type="ECO:0000259" key="1">
    <source>
        <dbReference type="Pfam" id="PF08818"/>
    </source>
</evidence>
<feature type="domain" description="YdhG-like" evidence="1">
    <location>
        <begin position="28"/>
        <end position="128"/>
    </location>
</feature>
<dbReference type="KEGG" id="mfeu:H1D33_24640"/>
<keyword evidence="3" id="KW-1185">Reference proteome</keyword>
<dbReference type="Pfam" id="PF08818">
    <property type="entry name" value="DUF1801"/>
    <property type="match status" value="1"/>
</dbReference>
<organism evidence="2 3">
    <name type="scientific">Micromonospora robiginosa</name>
    <dbReference type="NCBI Taxonomy" id="2749844"/>
    <lineage>
        <taxon>Bacteria</taxon>
        <taxon>Bacillati</taxon>
        <taxon>Actinomycetota</taxon>
        <taxon>Actinomycetes</taxon>
        <taxon>Micromonosporales</taxon>
        <taxon>Micromonosporaceae</taxon>
        <taxon>Micromonospora</taxon>
    </lineage>
</organism>
<dbReference type="RefSeq" id="WP_181568977.1">
    <property type="nucleotide sequence ID" value="NZ_CP059322.2"/>
</dbReference>
<evidence type="ECO:0000313" key="3">
    <source>
        <dbReference type="Proteomes" id="UP000510844"/>
    </source>
</evidence>
<accession>A0A7L6B3Q6</accession>